<protein>
    <submittedName>
        <fullName evidence="2">HNH endonuclease</fullName>
    </submittedName>
</protein>
<evidence type="ECO:0000259" key="1">
    <source>
        <dbReference type="SMART" id="SM00507"/>
    </source>
</evidence>
<dbReference type="RefSeq" id="WP_126168403.1">
    <property type="nucleotide sequence ID" value="NZ_CP020373.1"/>
</dbReference>
<dbReference type="EMBL" id="CP020373">
    <property type="protein sequence ID" value="AZQ12213.1"/>
    <property type="molecule type" value="Genomic_DNA"/>
</dbReference>
<organism evidence="2 3">
    <name type="scientific">Shewanella khirikhana</name>
    <dbReference type="NCBI Taxonomy" id="1965282"/>
    <lineage>
        <taxon>Bacteria</taxon>
        <taxon>Pseudomonadati</taxon>
        <taxon>Pseudomonadota</taxon>
        <taxon>Gammaproteobacteria</taxon>
        <taxon>Alteromonadales</taxon>
        <taxon>Shewanellaceae</taxon>
        <taxon>Shewanella</taxon>
    </lineage>
</organism>
<dbReference type="SMART" id="SM00507">
    <property type="entry name" value="HNHc"/>
    <property type="match status" value="1"/>
</dbReference>
<gene>
    <name evidence="2" type="ORF">STH12_03149</name>
</gene>
<accession>A0ABM7DR90</accession>
<name>A0ABM7DR90_9GAMM</name>
<reference evidence="3" key="1">
    <citation type="submission" date="2017-03" db="EMBL/GenBank/DDBJ databases">
        <title>Full genome sequence of a non-lethal Shewanella isolate that potentiates virulence of Vibio parahaemolyticus causing acute hepatopancreatic necrosis disease (AHPND) in shrimp.</title>
        <authorList>
            <person name="Prachumwat A."/>
            <person name="Sritunyalucksana K."/>
        </authorList>
    </citation>
    <scope>NUCLEOTIDE SEQUENCE [LARGE SCALE GENOMIC DNA]</scope>
    <source>
        <strain evidence="3">TH2012</strain>
    </source>
</reference>
<dbReference type="Gene3D" id="1.10.30.50">
    <property type="match status" value="1"/>
</dbReference>
<dbReference type="Proteomes" id="UP000278437">
    <property type="component" value="Chromosome"/>
</dbReference>
<keyword evidence="2" id="KW-0255">Endonuclease</keyword>
<keyword evidence="2" id="KW-0378">Hydrolase</keyword>
<keyword evidence="3" id="KW-1185">Reference proteome</keyword>
<dbReference type="Pfam" id="PF01844">
    <property type="entry name" value="HNH"/>
    <property type="match status" value="1"/>
</dbReference>
<dbReference type="GO" id="GO:0004519">
    <property type="term" value="F:endonuclease activity"/>
    <property type="evidence" value="ECO:0007669"/>
    <property type="project" value="UniProtKB-KW"/>
</dbReference>
<dbReference type="InterPro" id="IPR002711">
    <property type="entry name" value="HNH"/>
</dbReference>
<evidence type="ECO:0000313" key="3">
    <source>
        <dbReference type="Proteomes" id="UP000278437"/>
    </source>
</evidence>
<dbReference type="CDD" id="cd00085">
    <property type="entry name" value="HNHc"/>
    <property type="match status" value="1"/>
</dbReference>
<evidence type="ECO:0000313" key="2">
    <source>
        <dbReference type="EMBL" id="AZQ12213.1"/>
    </source>
</evidence>
<dbReference type="InterPro" id="IPR003615">
    <property type="entry name" value="HNH_nuc"/>
</dbReference>
<sequence>MIEYAPHEKETIANLMSSDAFCNKSWGEDALIEIRKRIKDYYKEKQDFTCPYCKSHLPIKHGMAWDIEHIIPLESNPQFMFEPLNLCVACKDCNLYKSNKPVLNSNRSTFPDSSKNYKIVHPHFDDYESHIFIIVAGELYKPITEKGMYTIETCKLYRFFHKVDRSIPNDPIQDLAKAILTTEGFARKSLEDMIVEQIKQARQTTT</sequence>
<proteinExistence type="predicted"/>
<feature type="domain" description="HNH nuclease" evidence="1">
    <location>
        <begin position="37"/>
        <end position="95"/>
    </location>
</feature>
<keyword evidence="2" id="KW-0540">Nuclease</keyword>